<organism evidence="3 4">
    <name type="scientific">Qipengyuania algicida</name>
    <dbReference type="NCBI Taxonomy" id="1836209"/>
    <lineage>
        <taxon>Bacteria</taxon>
        <taxon>Pseudomonadati</taxon>
        <taxon>Pseudomonadota</taxon>
        <taxon>Alphaproteobacteria</taxon>
        <taxon>Sphingomonadales</taxon>
        <taxon>Erythrobacteraceae</taxon>
        <taxon>Qipengyuania</taxon>
    </lineage>
</organism>
<accession>A0A845AEY6</accession>
<gene>
    <name evidence="3" type="ORF">GRI58_09630</name>
</gene>
<dbReference type="AlphaFoldDB" id="A0A845AEY6"/>
<evidence type="ECO:0000313" key="3">
    <source>
        <dbReference type="EMBL" id="MXP29082.1"/>
    </source>
</evidence>
<comment type="caution">
    <text evidence="3">The sequence shown here is derived from an EMBL/GenBank/DDBJ whole genome shotgun (WGS) entry which is preliminary data.</text>
</comment>
<protein>
    <submittedName>
        <fullName evidence="3">Uncharacterized protein</fullName>
    </submittedName>
</protein>
<name>A0A845AEY6_9SPHN</name>
<keyword evidence="4" id="KW-1185">Reference proteome</keyword>
<dbReference type="EMBL" id="WTYA01000006">
    <property type="protein sequence ID" value="MXP29082.1"/>
    <property type="molecule type" value="Genomic_DNA"/>
</dbReference>
<feature type="chain" id="PRO_5032372071" evidence="2">
    <location>
        <begin position="22"/>
        <end position="198"/>
    </location>
</feature>
<feature type="region of interest" description="Disordered" evidence="1">
    <location>
        <begin position="172"/>
        <end position="198"/>
    </location>
</feature>
<feature type="signal peptide" evidence="2">
    <location>
        <begin position="1"/>
        <end position="21"/>
    </location>
</feature>
<evidence type="ECO:0000256" key="1">
    <source>
        <dbReference type="SAM" id="MobiDB-lite"/>
    </source>
</evidence>
<evidence type="ECO:0000313" key="4">
    <source>
        <dbReference type="Proteomes" id="UP000439780"/>
    </source>
</evidence>
<proteinExistence type="predicted"/>
<sequence>MRTLLLAGAAALTLATFPAMAQDTNTDMTATASTSAMTSDQQAAHDSWPADQQAAYDAWPVEVQTYYWTLTPSQQKGWWVLTDGQRTKIVSLTPAQQQAAWNAIEAQMGARATAATDTMSASTAASTSGNMQFVKSEVVQPTPANSSANSSAMESGDLPICKKGQQDGCINGWQKGHKGTKPLDYWPGKPASDTTPGD</sequence>
<keyword evidence="2" id="KW-0732">Signal</keyword>
<dbReference type="Proteomes" id="UP000439780">
    <property type="component" value="Unassembled WGS sequence"/>
</dbReference>
<evidence type="ECO:0000256" key="2">
    <source>
        <dbReference type="SAM" id="SignalP"/>
    </source>
</evidence>
<reference evidence="3 4" key="1">
    <citation type="submission" date="2019-12" db="EMBL/GenBank/DDBJ databases">
        <title>Genomic-based taxomic classification of the family Erythrobacteraceae.</title>
        <authorList>
            <person name="Xu L."/>
        </authorList>
    </citation>
    <scope>NUCLEOTIDE SEQUENCE [LARGE SCALE GENOMIC DNA]</scope>
    <source>
        <strain evidence="3 4">KEMB 9005-328</strain>
    </source>
</reference>
<dbReference type="RefSeq" id="WP_160753375.1">
    <property type="nucleotide sequence ID" value="NZ_WTYA01000006.1"/>
</dbReference>
<dbReference type="OrthoDB" id="7511342at2"/>